<evidence type="ECO:0000313" key="3">
    <source>
        <dbReference type="Proteomes" id="UP000010799"/>
    </source>
</evidence>
<reference evidence="2 3" key="1">
    <citation type="journal article" date="2012" name="Stand. Genomic Sci.">
        <title>Complete genome sequence of Liberibacter crescens BT-1.</title>
        <authorList>
            <person name="Leonard M.T."/>
            <person name="Fagen J.R."/>
            <person name="Davis-Richardson A.G."/>
            <person name="Davis M.J."/>
            <person name="Triplett E.W."/>
        </authorList>
    </citation>
    <scope>NUCLEOTIDE SEQUENCE [LARGE SCALE GENOMIC DNA]</scope>
    <source>
        <strain evidence="2 3">BT-1</strain>
    </source>
</reference>
<dbReference type="Pfam" id="PF11902">
    <property type="entry name" value="DUF3422"/>
    <property type="match status" value="1"/>
</dbReference>
<dbReference type="HOGENOM" id="CLU_035873_0_0_5"/>
<feature type="transmembrane region" description="Helical" evidence="1">
    <location>
        <begin position="395"/>
        <end position="412"/>
    </location>
</feature>
<dbReference type="eggNOG" id="COG4949">
    <property type="taxonomic scope" value="Bacteria"/>
</dbReference>
<dbReference type="KEGG" id="lcc:B488_02990"/>
<gene>
    <name evidence="2" type="ordered locus">B488_02990</name>
</gene>
<sequence length="421" mass="48376">MVSKNLKLSFYPDRDAALNEIHARPSFPVSSPDIVFQMTIMSEASLEEHYDILRKISGNNNLFMPSDDALSYSIPWEYGTLFWERHKEFSSWFWNTPVTEKFGQKADIYPFQENIPLPGLFMSGTRIEVRPPGLLVDEAIKTFNSTSLCRSMVANNQAQVITDFHQDEEGFTRILVVDYGMSSLARSFLVQRLIDIDVYRTLSMLCLPLIKKLSPEIMSIETNLTRVTQNMTLNARENFDSLLLEITSLAVRLEASAAMSIRRFAASVAYSEIVSERIAMISEIAVPGFETLGVFLERRMAPAMRTCRAFEKRQSVLSTKLSRVTIIIRSWVDVEKMRQSNSLLESMDRRADVQSRISRAVENFSIFAVAYYLLMLIKELSTALQEVGININNRVFILLIFPFMLFGCWYFMKRIYDAHQL</sequence>
<keyword evidence="1" id="KW-0472">Membrane</keyword>
<dbReference type="Proteomes" id="UP000010799">
    <property type="component" value="Chromosome"/>
</dbReference>
<evidence type="ECO:0000313" key="2">
    <source>
        <dbReference type="EMBL" id="AGA64292.1"/>
    </source>
</evidence>
<dbReference type="PATRIC" id="fig|1215343.11.peg.309"/>
<keyword evidence="3" id="KW-1185">Reference proteome</keyword>
<keyword evidence="1" id="KW-1133">Transmembrane helix</keyword>
<dbReference type="AlphaFoldDB" id="L0ETK6"/>
<evidence type="ECO:0008006" key="4">
    <source>
        <dbReference type="Google" id="ProtNLM"/>
    </source>
</evidence>
<accession>L0ETK6</accession>
<dbReference type="InterPro" id="IPR021830">
    <property type="entry name" value="DUF3422"/>
</dbReference>
<dbReference type="EMBL" id="CP003789">
    <property type="protein sequence ID" value="AGA64292.1"/>
    <property type="molecule type" value="Genomic_DNA"/>
</dbReference>
<organism evidence="2 3">
    <name type="scientific">Liberibacter crescens (strain BT-1)</name>
    <dbReference type="NCBI Taxonomy" id="1215343"/>
    <lineage>
        <taxon>Bacteria</taxon>
        <taxon>Pseudomonadati</taxon>
        <taxon>Pseudomonadota</taxon>
        <taxon>Alphaproteobacteria</taxon>
        <taxon>Hyphomicrobiales</taxon>
        <taxon>Rhizobiaceae</taxon>
        <taxon>Liberibacter</taxon>
    </lineage>
</organism>
<protein>
    <recommendedName>
        <fullName evidence="4">Membrane-anchored protein</fullName>
    </recommendedName>
</protein>
<dbReference type="STRING" id="1215343.B488_02990"/>
<dbReference type="RefSeq" id="WP_015272719.1">
    <property type="nucleotide sequence ID" value="NC_019907.1"/>
</dbReference>
<evidence type="ECO:0000256" key="1">
    <source>
        <dbReference type="SAM" id="Phobius"/>
    </source>
</evidence>
<name>L0ETK6_LIBCB</name>
<keyword evidence="1" id="KW-0812">Transmembrane</keyword>
<proteinExistence type="predicted"/>